<protein>
    <submittedName>
        <fullName evidence="7">MoxR family ATPase</fullName>
    </submittedName>
</protein>
<dbReference type="GO" id="GO:0016887">
    <property type="term" value="F:ATP hydrolysis activity"/>
    <property type="evidence" value="ECO:0007669"/>
    <property type="project" value="InterPro"/>
</dbReference>
<dbReference type="SUPFAM" id="SSF52540">
    <property type="entry name" value="P-loop containing nucleoside triphosphate hydrolases"/>
    <property type="match status" value="1"/>
</dbReference>
<dbReference type="GO" id="GO:0005524">
    <property type="term" value="F:ATP binding"/>
    <property type="evidence" value="ECO:0007669"/>
    <property type="project" value="UniProtKB-KW"/>
</dbReference>
<dbReference type="Pfam" id="PF17863">
    <property type="entry name" value="AAA_lid_2"/>
    <property type="match status" value="1"/>
</dbReference>
<dbReference type="PANTHER" id="PTHR42759">
    <property type="entry name" value="MOXR FAMILY PROTEIN"/>
    <property type="match status" value="1"/>
</dbReference>
<name>A0A370B5B9_9ACTN</name>
<dbReference type="Proteomes" id="UP000253741">
    <property type="component" value="Unassembled WGS sequence"/>
</dbReference>
<dbReference type="PIRSF" id="PIRSF002849">
    <property type="entry name" value="AAA_ATPase_chaperone_MoxR_prd"/>
    <property type="match status" value="1"/>
</dbReference>
<evidence type="ECO:0000256" key="1">
    <source>
        <dbReference type="ARBA" id="ARBA00022741"/>
    </source>
</evidence>
<dbReference type="Gene3D" id="3.40.50.300">
    <property type="entry name" value="P-loop containing nucleotide triphosphate hydrolases"/>
    <property type="match status" value="1"/>
</dbReference>
<dbReference type="InterPro" id="IPR011703">
    <property type="entry name" value="ATPase_AAA-3"/>
</dbReference>
<keyword evidence="1" id="KW-0547">Nucleotide-binding</keyword>
<evidence type="ECO:0000256" key="4">
    <source>
        <dbReference type="SAM" id="MobiDB-lite"/>
    </source>
</evidence>
<dbReference type="InterPro" id="IPR027417">
    <property type="entry name" value="P-loop_NTPase"/>
</dbReference>
<dbReference type="Pfam" id="PF07726">
    <property type="entry name" value="AAA_3"/>
    <property type="match status" value="1"/>
</dbReference>
<evidence type="ECO:0000259" key="6">
    <source>
        <dbReference type="Pfam" id="PF17863"/>
    </source>
</evidence>
<feature type="region of interest" description="Disordered" evidence="4">
    <location>
        <begin position="319"/>
        <end position="347"/>
    </location>
</feature>
<dbReference type="RefSeq" id="WP_114626637.1">
    <property type="nucleotide sequence ID" value="NZ_QQNA01000261.1"/>
</dbReference>
<accession>A0A370B5B9</accession>
<evidence type="ECO:0000259" key="5">
    <source>
        <dbReference type="Pfam" id="PF07726"/>
    </source>
</evidence>
<comment type="similarity">
    <text evidence="3">Belongs to the MoxR family.</text>
</comment>
<keyword evidence="8" id="KW-1185">Reference proteome</keyword>
<dbReference type="PANTHER" id="PTHR42759:SF5">
    <property type="entry name" value="METHANOL DEHYDROGENASE REGULATOR"/>
    <property type="match status" value="1"/>
</dbReference>
<reference evidence="7 8" key="1">
    <citation type="submission" date="2018-07" db="EMBL/GenBank/DDBJ databases">
        <title>Streptomyces species from bats.</title>
        <authorList>
            <person name="Dunlap C."/>
        </authorList>
    </citation>
    <scope>NUCLEOTIDE SEQUENCE [LARGE SCALE GENOMIC DNA]</scope>
    <source>
        <strain evidence="7 8">AC230</strain>
    </source>
</reference>
<dbReference type="AlphaFoldDB" id="A0A370B5B9"/>
<evidence type="ECO:0000256" key="2">
    <source>
        <dbReference type="ARBA" id="ARBA00022840"/>
    </source>
</evidence>
<dbReference type="InterPro" id="IPR041628">
    <property type="entry name" value="ChlI/MoxR_AAA_lid"/>
</dbReference>
<comment type="caution">
    <text evidence="7">The sequence shown here is derived from an EMBL/GenBank/DDBJ whole genome shotgun (WGS) entry which is preliminary data.</text>
</comment>
<evidence type="ECO:0000313" key="7">
    <source>
        <dbReference type="EMBL" id="RDG34946.1"/>
    </source>
</evidence>
<dbReference type="InterPro" id="IPR050764">
    <property type="entry name" value="CbbQ/NirQ/NorQ/GpvN"/>
</dbReference>
<dbReference type="EMBL" id="QQNA01000261">
    <property type="protein sequence ID" value="RDG34946.1"/>
    <property type="molecule type" value="Genomic_DNA"/>
</dbReference>
<dbReference type="CDD" id="cd00009">
    <property type="entry name" value="AAA"/>
    <property type="match status" value="1"/>
</dbReference>
<dbReference type="FunFam" id="3.40.50.300:FF:000640">
    <property type="entry name" value="MoxR family ATPase"/>
    <property type="match status" value="1"/>
</dbReference>
<dbReference type="Gene3D" id="1.10.8.80">
    <property type="entry name" value="Magnesium chelatase subunit I, C-Terminal domain"/>
    <property type="match status" value="1"/>
</dbReference>
<feature type="compositionally biased region" description="Low complexity" evidence="4">
    <location>
        <begin position="323"/>
        <end position="335"/>
    </location>
</feature>
<feature type="domain" description="ATPase AAA-3" evidence="5">
    <location>
        <begin position="47"/>
        <end position="176"/>
    </location>
</feature>
<proteinExistence type="inferred from homology"/>
<evidence type="ECO:0000313" key="8">
    <source>
        <dbReference type="Proteomes" id="UP000253741"/>
    </source>
</evidence>
<keyword evidence="2" id="KW-0067">ATP-binding</keyword>
<evidence type="ECO:0000256" key="3">
    <source>
        <dbReference type="ARBA" id="ARBA00061607"/>
    </source>
</evidence>
<dbReference type="OrthoDB" id="9808397at2"/>
<sequence>MTTYDDRSSLTDLTTTAERVRASVEGVIEGKPEVVRLSLTVLLAEGHLLIEDVPGVGKTMLAKALARSIDCSVRRIQFTPDLLPSDITGVSIYDQEQREFEFKPGAIFAQIVIGDEINRASPKTQSALLESMEERQVTTDGHTYELPDPFMVVATQNPVEMEGTYPLPEAQRDRFMARVSMGYPSAEAELRMLDVHGGVSPLDDLQPVAHAHEIVKLIEAVRTVHVAESVRRYAVELVGATRHHPDLRLGASPRATLHLVRAAKAAAALAGRDYALPDDVQSLAVAVLAHRLLPTAQAQLNRRTAEQVVLDILQRTPVPTADGGRAPGRAAAPGAGLFGRQSGVRRL</sequence>
<organism evidence="7 8">
    <name type="scientific">Streptomyces corynorhini</name>
    <dbReference type="NCBI Taxonomy" id="2282652"/>
    <lineage>
        <taxon>Bacteria</taxon>
        <taxon>Bacillati</taxon>
        <taxon>Actinomycetota</taxon>
        <taxon>Actinomycetes</taxon>
        <taxon>Kitasatosporales</taxon>
        <taxon>Streptomycetaceae</taxon>
        <taxon>Streptomyces</taxon>
    </lineage>
</organism>
<gene>
    <name evidence="7" type="ORF">DVH02_27940</name>
</gene>
<feature type="domain" description="ChlI/MoxR AAA lid" evidence="6">
    <location>
        <begin position="240"/>
        <end position="309"/>
    </location>
</feature>